<dbReference type="Gene3D" id="1.10.575.10">
    <property type="entry name" value="P1 Nuclease"/>
    <property type="match status" value="1"/>
</dbReference>
<dbReference type="Pfam" id="PF02265">
    <property type="entry name" value="S1-P1_nuclease"/>
    <property type="match status" value="1"/>
</dbReference>
<dbReference type="AlphaFoldDB" id="A0A6C0E0U8"/>
<keyword evidence="1" id="KW-0540">Nuclease</keyword>
<keyword evidence="3" id="KW-0255">Endonuclease</keyword>
<proteinExistence type="predicted"/>
<evidence type="ECO:0000313" key="7">
    <source>
        <dbReference type="EMBL" id="QHT22220.1"/>
    </source>
</evidence>
<dbReference type="InterPro" id="IPR003154">
    <property type="entry name" value="S1/P1nuclease"/>
</dbReference>
<accession>A0A6C0E0U8</accession>
<evidence type="ECO:0000256" key="5">
    <source>
        <dbReference type="ARBA" id="ARBA00023157"/>
    </source>
</evidence>
<dbReference type="GO" id="GO:0003676">
    <property type="term" value="F:nucleic acid binding"/>
    <property type="evidence" value="ECO:0007669"/>
    <property type="project" value="InterPro"/>
</dbReference>
<protein>
    <submittedName>
        <fullName evidence="7">Uncharacterized protein</fullName>
    </submittedName>
</protein>
<keyword evidence="2" id="KW-0479">Metal-binding</keyword>
<evidence type="ECO:0000256" key="6">
    <source>
        <dbReference type="ARBA" id="ARBA00023180"/>
    </source>
</evidence>
<keyword evidence="4" id="KW-0378">Hydrolase</keyword>
<dbReference type="InterPro" id="IPR008947">
    <property type="entry name" value="PLipase_C/P1_nuclease_dom_sf"/>
</dbReference>
<organism evidence="7">
    <name type="scientific">viral metagenome</name>
    <dbReference type="NCBI Taxonomy" id="1070528"/>
    <lineage>
        <taxon>unclassified sequences</taxon>
        <taxon>metagenomes</taxon>
        <taxon>organismal metagenomes</taxon>
    </lineage>
</organism>
<keyword evidence="5" id="KW-1015">Disulfide bond</keyword>
<name>A0A6C0E0U8_9ZZZZ</name>
<dbReference type="GO" id="GO:0046872">
    <property type="term" value="F:metal ion binding"/>
    <property type="evidence" value="ECO:0007669"/>
    <property type="project" value="UniProtKB-KW"/>
</dbReference>
<evidence type="ECO:0000256" key="1">
    <source>
        <dbReference type="ARBA" id="ARBA00022722"/>
    </source>
</evidence>
<dbReference type="GO" id="GO:0004519">
    <property type="term" value="F:endonuclease activity"/>
    <property type="evidence" value="ECO:0007669"/>
    <property type="project" value="UniProtKB-KW"/>
</dbReference>
<dbReference type="EMBL" id="MN739708">
    <property type="protein sequence ID" value="QHT22220.1"/>
    <property type="molecule type" value="Genomic_DNA"/>
</dbReference>
<dbReference type="PANTHER" id="PTHR33146:SF26">
    <property type="entry name" value="ENDONUCLEASE 4"/>
    <property type="match status" value="1"/>
</dbReference>
<dbReference type="GO" id="GO:0016788">
    <property type="term" value="F:hydrolase activity, acting on ester bonds"/>
    <property type="evidence" value="ECO:0007669"/>
    <property type="project" value="InterPro"/>
</dbReference>
<dbReference type="PANTHER" id="PTHR33146">
    <property type="entry name" value="ENDONUCLEASE 4"/>
    <property type="match status" value="1"/>
</dbReference>
<evidence type="ECO:0000256" key="2">
    <source>
        <dbReference type="ARBA" id="ARBA00022723"/>
    </source>
</evidence>
<reference evidence="7" key="1">
    <citation type="journal article" date="2020" name="Nature">
        <title>Giant virus diversity and host interactions through global metagenomics.</title>
        <authorList>
            <person name="Schulz F."/>
            <person name="Roux S."/>
            <person name="Paez-Espino D."/>
            <person name="Jungbluth S."/>
            <person name="Walsh D.A."/>
            <person name="Denef V.J."/>
            <person name="McMahon K.D."/>
            <person name="Konstantinidis K.T."/>
            <person name="Eloe-Fadrosh E.A."/>
            <person name="Kyrpides N.C."/>
            <person name="Woyke T."/>
        </authorList>
    </citation>
    <scope>NUCLEOTIDE SEQUENCE</scope>
    <source>
        <strain evidence="7">GVMAG-M-3300023179-107</strain>
    </source>
</reference>
<dbReference type="SUPFAM" id="SSF48537">
    <property type="entry name" value="Phospholipase C/P1 nuclease"/>
    <property type="match status" value="1"/>
</dbReference>
<sequence>MSSSYFSRTHMFLGEMLYNSLEEQTLQRIHAQTGVYNFKIDSVWADKVKANPKYKWSYNLHFIDMYNCSKGNIGNHDFQNIVNMYCKDGCIYDAILNMTNSLRDNNYNQRLTTIKDQVNANEQMKFLLHFLQDIHQPMHLLGYERGGNDYRINLYKDNHILHTNMHTLWDSILPEHYIQNDIGYDSKAHQCDDYALVKSFNSMTSYKNELLNVIENIYTFGCRNIYIGRKRDIVFDDYYNKTDMEFLFKSYCTFARNTMLFVSELKN</sequence>
<evidence type="ECO:0000256" key="4">
    <source>
        <dbReference type="ARBA" id="ARBA00022801"/>
    </source>
</evidence>
<evidence type="ECO:0000256" key="3">
    <source>
        <dbReference type="ARBA" id="ARBA00022759"/>
    </source>
</evidence>
<keyword evidence="6" id="KW-0325">Glycoprotein</keyword>
<dbReference type="GO" id="GO:0006308">
    <property type="term" value="P:DNA catabolic process"/>
    <property type="evidence" value="ECO:0007669"/>
    <property type="project" value="InterPro"/>
</dbReference>